<evidence type="ECO:0000256" key="1">
    <source>
        <dbReference type="ARBA" id="ARBA00004613"/>
    </source>
</evidence>
<dbReference type="PANTHER" id="PTHR38340">
    <property type="entry name" value="S-LAYER PROTEIN"/>
    <property type="match status" value="1"/>
</dbReference>
<reference evidence="5 6" key="1">
    <citation type="submission" date="2019-01" db="EMBL/GenBank/DDBJ databases">
        <title>Sinorhodobacter populi sp. nov. isolated from the symptomatic bark tissue of Populus euramericana canker.</title>
        <authorList>
            <person name="Xu G."/>
        </authorList>
    </citation>
    <scope>NUCLEOTIDE SEQUENCE [LARGE SCALE GENOMIC DNA]</scope>
    <source>
        <strain evidence="5 6">CCTCC AB2012026</strain>
    </source>
</reference>
<dbReference type="InterPro" id="IPR011049">
    <property type="entry name" value="Serralysin-like_metalloprot_C"/>
</dbReference>
<sequence length="1275" mass="129152">MAQTKAEVAISSALPASGQTMLADITNNRVWADGTLQYYLGTGSDIDLDSEFRANYNEYFVAGSMADTTYAYTALTVRAFQMIDSVIATDFSRVTDRATAAATADLVLVSSDTPAPAYAGLEGFCMFPQTATRAAGDYWSFGTFTSNLDYMSTPAELGGGEYANWTLIHEIGHGLGLYHPFQGPAATSVGPALDNERYTVMSYTGATNADAYGHAVTMMALDVAALQQQYGAETYAAGNSTYTLFDARGGALSLAEGAMSIGRAYAAIWDSGGTDTIRYGNSANSVMINLNDATLDRSQIAADAAPSIAALQNTSMFSHLSASLQTEIIDPDYNAGGFFSRVLTNSGGTYSGIDGGFAIANGAQIENAVGGAQADLLIGNERSNTLTGNGGNDVLIGGAGNDILQGGLGTDTAAFSGLRAQYTITANANDSFTISHNGGGIDGTDTLWDVEQAQFDDQLVQLTEITPTPVLDFTPIANNGFLSYGANVLYHNDDGSESGIDITSIFEDGLTIGGVTYTTFAVNTNGNVTFGGGLGTYTPGEIGNSSLAIVAPYWADVDTRDYLVDGTTVTNPGDVFWDFNEGRDSIVITWHDVGYFRTHTDLQNSFQLELIDRGAGNVEIIFRYGDVEWTTGDASGGTGGLGGTVARAGFSLGNTYFELPTSGNQAAMLALEDSAGNTGVTGVWQFIVAGGQVQGVGTDGDDTFVGTAANDNYLGDLGNDTLIGNGGYDTLLGGLGNDSIDGGPGNDSLDGGDGQDTIIGGLGADTISGGDTDADGGDLVYGGGGADRIYGGAGDDTLHGGTHNDAIFGETGNDRLYGELGNDTLDGGLGNDTLFGGDDNDLLRGNAGNDRLDGEAGADTLDGGFGNDVLLGSDGNDTLIGNGGNDRLDGGNDNDTLDGGFGDDTLLGGNGADRLYGGDGTGADSLDGGLGNDTLLGGGGNDLLRGSGGNDRLDGGDGNDTLDGGFNDDTLLGGGGDDQLYGGGGTGADSLDGGNGNDSLLGGGGNDLLRGSGGNDRLDGGDGNDNLDGGYGNDSLLGGDGNDSLSGGAGTGADSLDGGNGNDRLLGGAGNDALAGGGGLDTLDGGNGNDRLDGGYGDDVLYGRAGNDTLRGGAGTGADRLEGGDGNDRIFGDNGNDSLVGNFGRDLLDGGNGDDSLDGGFGSDTLRGGTGNDTLLGGAGDDTLNGGFGADRFVFTNGFGHDVIQDFSADDAERIVLTGVTAITSFTDLMNNHLTTDAGTGFAMIVDGANSILLNNIHVSDFGAGQAYSANDFLF</sequence>
<dbReference type="Pfam" id="PF00353">
    <property type="entry name" value="HemolysinCabind"/>
    <property type="match status" value="10"/>
</dbReference>
<proteinExistence type="predicted"/>
<dbReference type="PANTHER" id="PTHR38340:SF1">
    <property type="entry name" value="S-LAYER PROTEIN"/>
    <property type="match status" value="1"/>
</dbReference>
<dbReference type="Gene3D" id="3.40.390.10">
    <property type="entry name" value="Collagenase (Catalytic Domain)"/>
    <property type="match status" value="1"/>
</dbReference>
<evidence type="ECO:0000256" key="2">
    <source>
        <dbReference type="ARBA" id="ARBA00022525"/>
    </source>
</evidence>
<gene>
    <name evidence="5" type="ORF">EOW65_14625</name>
</gene>
<dbReference type="InterPro" id="IPR024079">
    <property type="entry name" value="MetalloPept_cat_dom_sf"/>
</dbReference>
<dbReference type="InterPro" id="IPR018511">
    <property type="entry name" value="Hemolysin-typ_Ca-bd_CS"/>
</dbReference>
<dbReference type="GO" id="GO:0008237">
    <property type="term" value="F:metallopeptidase activity"/>
    <property type="evidence" value="ECO:0007669"/>
    <property type="project" value="InterPro"/>
</dbReference>
<feature type="region of interest" description="Disordered" evidence="3">
    <location>
        <begin position="1108"/>
        <end position="1132"/>
    </location>
</feature>
<dbReference type="RefSeq" id="WP_128150646.1">
    <property type="nucleotide sequence ID" value="NZ_SAVB01000021.1"/>
</dbReference>
<dbReference type="GO" id="GO:0007160">
    <property type="term" value="P:cell-matrix adhesion"/>
    <property type="evidence" value="ECO:0007669"/>
    <property type="project" value="InterPro"/>
</dbReference>
<dbReference type="InterPro" id="IPR001343">
    <property type="entry name" value="Hemolysn_Ca-bd"/>
</dbReference>
<dbReference type="OrthoDB" id="733404at2"/>
<dbReference type="InterPro" id="IPR050557">
    <property type="entry name" value="RTX_toxin/Mannuronan_C5-epim"/>
</dbReference>
<comment type="subcellular location">
    <subcellularLocation>
        <location evidence="1">Secreted</location>
    </subcellularLocation>
</comment>
<dbReference type="GO" id="GO:0005576">
    <property type="term" value="C:extracellular region"/>
    <property type="evidence" value="ECO:0007669"/>
    <property type="project" value="UniProtKB-SubCell"/>
</dbReference>
<dbReference type="SMART" id="SM00539">
    <property type="entry name" value="NIDO"/>
    <property type="match status" value="1"/>
</dbReference>
<name>A0A443LA57_9RHOB</name>
<feature type="domain" description="NIDO" evidence="4">
    <location>
        <begin position="552"/>
        <end position="693"/>
    </location>
</feature>
<dbReference type="EMBL" id="SAVB01000021">
    <property type="protein sequence ID" value="RWR46057.1"/>
    <property type="molecule type" value="Genomic_DNA"/>
</dbReference>
<dbReference type="Proteomes" id="UP000286594">
    <property type="component" value="Unassembled WGS sequence"/>
</dbReference>
<accession>A0A443LA57</accession>
<evidence type="ECO:0000259" key="4">
    <source>
        <dbReference type="SMART" id="SM00539"/>
    </source>
</evidence>
<keyword evidence="6" id="KW-1185">Reference proteome</keyword>
<comment type="caution">
    <text evidence="5">The sequence shown here is derived from an EMBL/GenBank/DDBJ whole genome shotgun (WGS) entry which is preliminary data.</text>
</comment>
<feature type="region of interest" description="Disordered" evidence="3">
    <location>
        <begin position="942"/>
        <end position="1056"/>
    </location>
</feature>
<dbReference type="InterPro" id="IPR003886">
    <property type="entry name" value="NIDO_dom"/>
</dbReference>
<dbReference type="PROSITE" id="PS00330">
    <property type="entry name" value="HEMOLYSIN_CALCIUM"/>
    <property type="match status" value="19"/>
</dbReference>
<dbReference type="Gene3D" id="2.150.10.10">
    <property type="entry name" value="Serralysin-like metalloprotease, C-terminal"/>
    <property type="match status" value="8"/>
</dbReference>
<organism evidence="5 6">
    <name type="scientific">Paenirhodobacter ferrireducens</name>
    <dbReference type="NCBI Taxonomy" id="1215032"/>
    <lineage>
        <taxon>Bacteria</taxon>
        <taxon>Pseudomonadati</taxon>
        <taxon>Pseudomonadota</taxon>
        <taxon>Alphaproteobacteria</taxon>
        <taxon>Rhodobacterales</taxon>
        <taxon>Rhodobacter group</taxon>
        <taxon>Paenirhodobacter</taxon>
    </lineage>
</organism>
<feature type="compositionally biased region" description="Gly residues" evidence="3">
    <location>
        <begin position="972"/>
        <end position="1014"/>
    </location>
</feature>
<dbReference type="SUPFAM" id="SSF55486">
    <property type="entry name" value="Metalloproteases ('zincins'), catalytic domain"/>
    <property type="match status" value="1"/>
</dbReference>
<evidence type="ECO:0000313" key="5">
    <source>
        <dbReference type="EMBL" id="RWR46057.1"/>
    </source>
</evidence>
<evidence type="ECO:0000256" key="3">
    <source>
        <dbReference type="SAM" id="MobiDB-lite"/>
    </source>
</evidence>
<feature type="compositionally biased region" description="Low complexity" evidence="3">
    <location>
        <begin position="959"/>
        <end position="971"/>
    </location>
</feature>
<dbReference type="PRINTS" id="PR00313">
    <property type="entry name" value="CABNDNGRPT"/>
</dbReference>
<dbReference type="Pfam" id="PF06119">
    <property type="entry name" value="NIDO"/>
    <property type="match status" value="1"/>
</dbReference>
<feature type="compositionally biased region" description="Low complexity" evidence="3">
    <location>
        <begin position="1024"/>
        <end position="1046"/>
    </location>
</feature>
<evidence type="ECO:0000313" key="6">
    <source>
        <dbReference type="Proteomes" id="UP000286594"/>
    </source>
</evidence>
<keyword evidence="2" id="KW-0964">Secreted</keyword>
<protein>
    <recommendedName>
        <fullName evidence="4">NIDO domain-containing protein</fullName>
    </recommendedName>
</protein>
<dbReference type="AlphaFoldDB" id="A0A443LA57"/>
<dbReference type="SUPFAM" id="SSF51120">
    <property type="entry name" value="beta-Roll"/>
    <property type="match status" value="6"/>
</dbReference>
<dbReference type="GO" id="GO:0005509">
    <property type="term" value="F:calcium ion binding"/>
    <property type="evidence" value="ECO:0007669"/>
    <property type="project" value="InterPro"/>
</dbReference>
<feature type="compositionally biased region" description="Basic and acidic residues" evidence="3">
    <location>
        <begin position="1119"/>
        <end position="1131"/>
    </location>
</feature>